<feature type="domain" description="Calcineurin-like phosphoesterase" evidence="1">
    <location>
        <begin position="49"/>
        <end position="154"/>
    </location>
</feature>
<gene>
    <name evidence="2" type="ORF">AAIG11_08235</name>
</gene>
<organism evidence="2 3">
    <name type="scientific">Anoxynatronum sibiricum</name>
    <dbReference type="NCBI Taxonomy" id="210623"/>
    <lineage>
        <taxon>Bacteria</taxon>
        <taxon>Bacillati</taxon>
        <taxon>Bacillota</taxon>
        <taxon>Clostridia</taxon>
        <taxon>Eubacteriales</taxon>
        <taxon>Clostridiaceae</taxon>
        <taxon>Anoxynatronum</taxon>
    </lineage>
</organism>
<keyword evidence="3" id="KW-1185">Reference proteome</keyword>
<evidence type="ECO:0000259" key="1">
    <source>
        <dbReference type="Pfam" id="PF00149"/>
    </source>
</evidence>
<reference evidence="2 3" key="1">
    <citation type="submission" date="2024-04" db="EMBL/GenBank/DDBJ databases">
        <title>Genome sequencing and metabolic network reconstruction of aminoacids and betaine degradation by Anoxynatronum sibiricum.</title>
        <authorList>
            <person name="Detkova E.N."/>
            <person name="Boltjanskaja Y.V."/>
            <person name="Mardanov A.V."/>
            <person name="Kevbrin V."/>
        </authorList>
    </citation>
    <scope>NUCLEOTIDE SEQUENCE [LARGE SCALE GENOMIC DNA]</scope>
    <source>
        <strain evidence="2 3">Z-7981</strain>
    </source>
</reference>
<dbReference type="InterPro" id="IPR029052">
    <property type="entry name" value="Metallo-depent_PP-like"/>
</dbReference>
<evidence type="ECO:0000313" key="3">
    <source>
        <dbReference type="Proteomes" id="UP001407405"/>
    </source>
</evidence>
<comment type="caution">
    <text evidence="2">The sequence shown here is derived from an EMBL/GenBank/DDBJ whole genome shotgun (WGS) entry which is preliminary data.</text>
</comment>
<dbReference type="EMBL" id="JBCITM010000007">
    <property type="protein sequence ID" value="MEN1760457.1"/>
    <property type="molecule type" value="Genomic_DNA"/>
</dbReference>
<dbReference type="Gene3D" id="3.60.21.10">
    <property type="match status" value="1"/>
</dbReference>
<protein>
    <submittedName>
        <fullName evidence="2">Metallophosphoesterase</fullName>
    </submittedName>
</protein>
<dbReference type="RefSeq" id="WP_343185782.1">
    <property type="nucleotide sequence ID" value="NZ_JBCITM010000007.1"/>
</dbReference>
<proteinExistence type="predicted"/>
<dbReference type="InterPro" id="IPR004843">
    <property type="entry name" value="Calcineurin-like_PHP"/>
</dbReference>
<name>A0ABU9VTJ7_9CLOT</name>
<dbReference type="SUPFAM" id="SSF56300">
    <property type="entry name" value="Metallo-dependent phosphatases"/>
    <property type="match status" value="1"/>
</dbReference>
<dbReference type="Pfam" id="PF00149">
    <property type="entry name" value="Metallophos"/>
    <property type="match status" value="1"/>
</dbReference>
<sequence>MRKTRGKWADDERNLRMGIYANRFKSAIYSLFDRAFIPHELAAARGPLILHMSDTPAEIYPFLYRLVTLIKPAHILHTGDVADNYKIEKQKSQLSRYQQSVVPFLNQLVKISGAQLHVSPGNHDDLPTLLTLFPAEDLKNRTISLYGKKFHLMHALDDQPDAPGYYCFGHQFHPLNLEEDSRVLLNGLLHIHVIDVETWQVYHLEYPPGTNKFRKMDRNPTGL</sequence>
<dbReference type="Proteomes" id="UP001407405">
    <property type="component" value="Unassembled WGS sequence"/>
</dbReference>
<accession>A0ABU9VTJ7</accession>
<evidence type="ECO:0000313" key="2">
    <source>
        <dbReference type="EMBL" id="MEN1760457.1"/>
    </source>
</evidence>